<gene>
    <name evidence="3" type="ORF">K432DRAFT_416476</name>
</gene>
<feature type="compositionally biased region" description="Polar residues" evidence="1">
    <location>
        <begin position="265"/>
        <end position="294"/>
    </location>
</feature>
<evidence type="ECO:0000313" key="3">
    <source>
        <dbReference type="EMBL" id="OCK80770.1"/>
    </source>
</evidence>
<keyword evidence="2" id="KW-0472">Membrane</keyword>
<keyword evidence="2" id="KW-0812">Transmembrane</keyword>
<keyword evidence="4" id="KW-1185">Reference proteome</keyword>
<feature type="compositionally biased region" description="Polar residues" evidence="1">
    <location>
        <begin position="302"/>
        <end position="312"/>
    </location>
</feature>
<accession>A0A8E2EB74</accession>
<keyword evidence="2" id="KW-1133">Transmembrane helix</keyword>
<evidence type="ECO:0000313" key="4">
    <source>
        <dbReference type="Proteomes" id="UP000250266"/>
    </source>
</evidence>
<dbReference type="Proteomes" id="UP000250266">
    <property type="component" value="Unassembled WGS sequence"/>
</dbReference>
<evidence type="ECO:0000256" key="1">
    <source>
        <dbReference type="SAM" id="MobiDB-lite"/>
    </source>
</evidence>
<proteinExistence type="predicted"/>
<feature type="transmembrane region" description="Helical" evidence="2">
    <location>
        <begin position="217"/>
        <end position="241"/>
    </location>
</feature>
<feature type="transmembrane region" description="Helical" evidence="2">
    <location>
        <begin position="107"/>
        <end position="126"/>
    </location>
</feature>
<name>A0A8E2EB74_9PEZI</name>
<dbReference type="EMBL" id="KV744946">
    <property type="protein sequence ID" value="OCK80770.1"/>
    <property type="molecule type" value="Genomic_DNA"/>
</dbReference>
<feature type="transmembrane region" description="Helical" evidence="2">
    <location>
        <begin position="186"/>
        <end position="205"/>
    </location>
</feature>
<feature type="region of interest" description="Disordered" evidence="1">
    <location>
        <begin position="258"/>
        <end position="323"/>
    </location>
</feature>
<dbReference type="OrthoDB" id="630895at2759"/>
<organism evidence="3 4">
    <name type="scientific">Lepidopterella palustris CBS 459.81</name>
    <dbReference type="NCBI Taxonomy" id="1314670"/>
    <lineage>
        <taxon>Eukaryota</taxon>
        <taxon>Fungi</taxon>
        <taxon>Dikarya</taxon>
        <taxon>Ascomycota</taxon>
        <taxon>Pezizomycotina</taxon>
        <taxon>Dothideomycetes</taxon>
        <taxon>Pleosporomycetidae</taxon>
        <taxon>Mytilinidiales</taxon>
        <taxon>Argynnaceae</taxon>
        <taxon>Lepidopterella</taxon>
    </lineage>
</organism>
<protein>
    <submittedName>
        <fullName evidence="3">Uncharacterized protein</fullName>
    </submittedName>
</protein>
<reference evidence="3 4" key="1">
    <citation type="journal article" date="2016" name="Nat. Commun.">
        <title>Ectomycorrhizal ecology is imprinted in the genome of the dominant symbiotic fungus Cenococcum geophilum.</title>
        <authorList>
            <consortium name="DOE Joint Genome Institute"/>
            <person name="Peter M."/>
            <person name="Kohler A."/>
            <person name="Ohm R.A."/>
            <person name="Kuo A."/>
            <person name="Krutzmann J."/>
            <person name="Morin E."/>
            <person name="Arend M."/>
            <person name="Barry K.W."/>
            <person name="Binder M."/>
            <person name="Choi C."/>
            <person name="Clum A."/>
            <person name="Copeland A."/>
            <person name="Grisel N."/>
            <person name="Haridas S."/>
            <person name="Kipfer T."/>
            <person name="LaButti K."/>
            <person name="Lindquist E."/>
            <person name="Lipzen A."/>
            <person name="Maire R."/>
            <person name="Meier B."/>
            <person name="Mihaltcheva S."/>
            <person name="Molinier V."/>
            <person name="Murat C."/>
            <person name="Poggeler S."/>
            <person name="Quandt C.A."/>
            <person name="Sperisen C."/>
            <person name="Tritt A."/>
            <person name="Tisserant E."/>
            <person name="Crous P.W."/>
            <person name="Henrissat B."/>
            <person name="Nehls U."/>
            <person name="Egli S."/>
            <person name="Spatafora J.W."/>
            <person name="Grigoriev I.V."/>
            <person name="Martin F.M."/>
        </authorList>
    </citation>
    <scope>NUCLEOTIDE SEQUENCE [LARGE SCALE GENOMIC DNA]</scope>
    <source>
        <strain evidence="3 4">CBS 459.81</strain>
    </source>
</reference>
<evidence type="ECO:0000256" key="2">
    <source>
        <dbReference type="SAM" id="Phobius"/>
    </source>
</evidence>
<sequence length="323" mass="36107">MAYSDSPLSSPPAPSSNTYHRNRWLDFLIRATLGIITSPYRRTFKIYTWRPLKEIRAADGDRKKLMCLVREWKADKYQELQSVQVASSFCAGATLAVLSWIKIPDPIWVASAFWYCSLSCSIWAVITSIQQKSILDELPDQDVLTETISEYDLKRTRRVILRYKKRPGIAHWIMLFIWQFPSMQMSYSWCAFLAGLTVYICTPFIRHHPWDDNSKIAITYLVVGGVSLITFLFSSGFVYAAETDSERSAANSRVNTGEAGIGADNVNSNGPLATNTDAVANSQTSTKSPLQTVRSRGLLIDGSSSGPQSNRTLPGKNKGTLLI</sequence>
<dbReference type="AlphaFoldDB" id="A0A8E2EB74"/>